<dbReference type="GO" id="GO:0015347">
    <property type="term" value="F:sodium-independent organic anion transmembrane transporter activity"/>
    <property type="evidence" value="ECO:0007669"/>
    <property type="project" value="TreeGrafter"/>
</dbReference>
<name>A0A812CP35_ACAPH</name>
<dbReference type="EMBL" id="CAHIKZ030001719">
    <property type="protein sequence ID" value="CAE1273239.1"/>
    <property type="molecule type" value="Genomic_DNA"/>
</dbReference>
<reference evidence="1" key="1">
    <citation type="submission" date="2021-01" db="EMBL/GenBank/DDBJ databases">
        <authorList>
            <person name="Li R."/>
            <person name="Bekaert M."/>
        </authorList>
    </citation>
    <scope>NUCLEOTIDE SEQUENCE</scope>
    <source>
        <strain evidence="1">Farmed</strain>
    </source>
</reference>
<dbReference type="GO" id="GO:0043252">
    <property type="term" value="P:sodium-independent organic anion transport"/>
    <property type="evidence" value="ECO:0007669"/>
    <property type="project" value="TreeGrafter"/>
</dbReference>
<sequence length="181" mass="20416">MFSSYLLGCPHLPLSNTFKNGFDFFFLSLVIMDPSKDKDDAFVEMSLKSYEGDSLGKDKLKETKEPMLSSHNANSSKRIRTASTLDEVRCGIGGCYLQCCRICAKLSVFTAICSLSSLFSHAITMYISSQIPVLEKQFHLRSSKSGFIISCNEIGFLLMFLKVISLNWHIRCFMACCFFVF</sequence>
<dbReference type="PANTHER" id="PTHR11388:SF142">
    <property type="entry name" value="SOLUTE CARRIER ORGANIC ANION TRANSPORTER FAMILY MEMBER 5A1"/>
    <property type="match status" value="1"/>
</dbReference>
<dbReference type="Proteomes" id="UP000597762">
    <property type="component" value="Unassembled WGS sequence"/>
</dbReference>
<evidence type="ECO:0000313" key="1">
    <source>
        <dbReference type="EMBL" id="CAE1273239.1"/>
    </source>
</evidence>
<dbReference type="Pfam" id="PF03137">
    <property type="entry name" value="OATP"/>
    <property type="match status" value="1"/>
</dbReference>
<protein>
    <submittedName>
        <fullName evidence="1">Uncharacterized protein</fullName>
    </submittedName>
</protein>
<proteinExistence type="predicted"/>
<gene>
    <name evidence="1" type="ORF">SPHA_38042</name>
</gene>
<organism evidence="1 2">
    <name type="scientific">Acanthosepion pharaonis</name>
    <name type="common">Pharaoh cuttlefish</name>
    <name type="synonym">Sepia pharaonis</name>
    <dbReference type="NCBI Taxonomy" id="158019"/>
    <lineage>
        <taxon>Eukaryota</taxon>
        <taxon>Metazoa</taxon>
        <taxon>Spiralia</taxon>
        <taxon>Lophotrochozoa</taxon>
        <taxon>Mollusca</taxon>
        <taxon>Cephalopoda</taxon>
        <taxon>Coleoidea</taxon>
        <taxon>Decapodiformes</taxon>
        <taxon>Sepiida</taxon>
        <taxon>Sepiina</taxon>
        <taxon>Sepiidae</taxon>
        <taxon>Acanthosepion</taxon>
    </lineage>
</organism>
<dbReference type="InterPro" id="IPR004156">
    <property type="entry name" value="OATP"/>
</dbReference>
<dbReference type="AlphaFoldDB" id="A0A812CP35"/>
<comment type="caution">
    <text evidence="1">The sequence shown here is derived from an EMBL/GenBank/DDBJ whole genome shotgun (WGS) entry which is preliminary data.</text>
</comment>
<dbReference type="PANTHER" id="PTHR11388">
    <property type="entry name" value="ORGANIC ANION TRANSPORTER"/>
    <property type="match status" value="1"/>
</dbReference>
<accession>A0A812CP35</accession>
<dbReference type="GO" id="GO:0016323">
    <property type="term" value="C:basolateral plasma membrane"/>
    <property type="evidence" value="ECO:0007669"/>
    <property type="project" value="TreeGrafter"/>
</dbReference>
<evidence type="ECO:0000313" key="2">
    <source>
        <dbReference type="Proteomes" id="UP000597762"/>
    </source>
</evidence>
<keyword evidence="2" id="KW-1185">Reference proteome</keyword>
<dbReference type="OrthoDB" id="5062115at2759"/>